<keyword evidence="2" id="KW-1185">Reference proteome</keyword>
<proteinExistence type="predicted"/>
<dbReference type="Proteomes" id="UP000245206">
    <property type="component" value="Unassembled WGS sequence"/>
</dbReference>
<dbReference type="OrthoDB" id="191172at2"/>
<organism evidence="1 2">
    <name type="scientific">Leptospira ellinghausenii</name>
    <dbReference type="NCBI Taxonomy" id="1917822"/>
    <lineage>
        <taxon>Bacteria</taxon>
        <taxon>Pseudomonadati</taxon>
        <taxon>Spirochaetota</taxon>
        <taxon>Spirochaetia</taxon>
        <taxon>Leptospirales</taxon>
        <taxon>Leptospiraceae</taxon>
        <taxon>Leptospira</taxon>
    </lineage>
</organism>
<evidence type="ECO:0000313" key="2">
    <source>
        <dbReference type="Proteomes" id="UP000245206"/>
    </source>
</evidence>
<comment type="caution">
    <text evidence="1">The sequence shown here is derived from an EMBL/GenBank/DDBJ whole genome shotgun (WGS) entry which is preliminary data.</text>
</comment>
<reference evidence="2" key="1">
    <citation type="journal article" date="2019" name="Microbiol. Immunol.">
        <title>Molecular and phenotypic characterization of Leptospira johnsonii sp. nov., Leptospira ellinghausenii sp. nov. and Leptospira ryugenii sp. nov. isolated from soil and water in Japan.</title>
        <authorList>
            <person name="Masuzawa T."/>
            <person name="Saito M."/>
            <person name="Nakao R."/>
            <person name="Nikaido Y."/>
            <person name="Matsumoto M."/>
            <person name="Ogawa M."/>
            <person name="Yokoyama M."/>
            <person name="Hidaka Y."/>
            <person name="Tomita J."/>
            <person name="Sakakibara K."/>
            <person name="Suzuki K."/>
            <person name="Yasuda S."/>
            <person name="Sato H."/>
            <person name="Yamaguchi M."/>
            <person name="Yoshida S.I."/>
            <person name="Koizumi N."/>
            <person name="Kawamura Y."/>
        </authorList>
    </citation>
    <scope>NUCLEOTIDE SEQUENCE [LARGE SCALE GENOMIC DNA]</scope>
    <source>
        <strain evidence="2">E18</strain>
    </source>
</reference>
<accession>A0A2P2DIJ9</accession>
<sequence length="197" mass="22820">MYKTHQLVMEELSFYSAPKAKLSKMIKSNEIIHLKRGVFLDKNDTSYSLFSIASVLYGPSYISFESALAHYGMIPERVKGITSAIYNKKKNKKYHTPIGDFYYFYLPKSAYPFGIVRKAEDGQGYLIATPEKAILDVIYKNSKLKGVNELREFLVEDKRIEDGMLSRLNKIEVTKLCPIYNQRQCLLLPKMLRKFYA</sequence>
<name>A0A2P2DIJ9_9LEPT</name>
<dbReference type="AlphaFoldDB" id="A0A2P2DIJ9"/>
<evidence type="ECO:0008006" key="3">
    <source>
        <dbReference type="Google" id="ProtNLM"/>
    </source>
</evidence>
<dbReference type="RefSeq" id="WP_108961406.1">
    <property type="nucleotide sequence ID" value="NZ_BFAZ01000012.1"/>
</dbReference>
<evidence type="ECO:0000313" key="1">
    <source>
        <dbReference type="EMBL" id="GBF44435.1"/>
    </source>
</evidence>
<gene>
    <name evidence="1" type="ORF">LPTSP2_37380</name>
</gene>
<protein>
    <recommendedName>
        <fullName evidence="3">Transcriptional regulator, AbiEi antitoxin, Type IV TA system</fullName>
    </recommendedName>
</protein>
<dbReference type="EMBL" id="BFAZ01000012">
    <property type="protein sequence ID" value="GBF44435.1"/>
    <property type="molecule type" value="Genomic_DNA"/>
</dbReference>